<feature type="region of interest" description="Disordered" evidence="1">
    <location>
        <begin position="333"/>
        <end position="357"/>
    </location>
</feature>
<feature type="region of interest" description="Disordered" evidence="1">
    <location>
        <begin position="1954"/>
        <end position="2010"/>
    </location>
</feature>
<evidence type="ECO:0000313" key="2">
    <source>
        <dbReference type="EMBL" id="CAE8639344.1"/>
    </source>
</evidence>
<dbReference type="Proteomes" id="UP000654075">
    <property type="component" value="Unassembled WGS sequence"/>
</dbReference>
<dbReference type="PANTHER" id="PTHR24330">
    <property type="entry name" value="HOMEOBOX PROTEIN BARH-LIKE"/>
    <property type="match status" value="1"/>
</dbReference>
<feature type="region of interest" description="Disordered" evidence="1">
    <location>
        <begin position="254"/>
        <end position="300"/>
    </location>
</feature>
<comment type="caution">
    <text evidence="2">The sequence shown here is derived from an EMBL/GenBank/DDBJ whole genome shotgun (WGS) entry which is preliminary data.</text>
</comment>
<dbReference type="InterPro" id="IPR052145">
    <property type="entry name" value="Mediator/Homeobox_domain"/>
</dbReference>
<feature type="region of interest" description="Disordered" evidence="1">
    <location>
        <begin position="2078"/>
        <end position="2100"/>
    </location>
</feature>
<feature type="compositionally biased region" description="Low complexity" evidence="1">
    <location>
        <begin position="1956"/>
        <end position="2010"/>
    </location>
</feature>
<feature type="region of interest" description="Disordered" evidence="1">
    <location>
        <begin position="1156"/>
        <end position="1178"/>
    </location>
</feature>
<dbReference type="PANTHER" id="PTHR24330:SF19">
    <property type="entry name" value="MEDIATOR OF RNA POLYMERASE II TRANSCRIPTION SUBUNIT 29"/>
    <property type="match status" value="1"/>
</dbReference>
<accession>A0A813HP80</accession>
<protein>
    <submittedName>
        <fullName evidence="2">Uncharacterized protein</fullName>
    </submittedName>
</protein>
<dbReference type="EMBL" id="CAJNNV010032230">
    <property type="protein sequence ID" value="CAE8639344.1"/>
    <property type="molecule type" value="Genomic_DNA"/>
</dbReference>
<keyword evidence="3" id="KW-1185">Reference proteome</keyword>
<proteinExistence type="predicted"/>
<organism evidence="2 3">
    <name type="scientific">Polarella glacialis</name>
    <name type="common">Dinoflagellate</name>
    <dbReference type="NCBI Taxonomy" id="89957"/>
    <lineage>
        <taxon>Eukaryota</taxon>
        <taxon>Sar</taxon>
        <taxon>Alveolata</taxon>
        <taxon>Dinophyceae</taxon>
        <taxon>Suessiales</taxon>
        <taxon>Suessiaceae</taxon>
        <taxon>Polarella</taxon>
    </lineage>
</organism>
<reference evidence="2" key="1">
    <citation type="submission" date="2021-02" db="EMBL/GenBank/DDBJ databases">
        <authorList>
            <person name="Dougan E. K."/>
            <person name="Rhodes N."/>
            <person name="Thang M."/>
            <person name="Chan C."/>
        </authorList>
    </citation>
    <scope>NUCLEOTIDE SEQUENCE</scope>
</reference>
<gene>
    <name evidence="2" type="ORF">PGLA1383_LOCUS54389</name>
</gene>
<evidence type="ECO:0000256" key="1">
    <source>
        <dbReference type="SAM" id="MobiDB-lite"/>
    </source>
</evidence>
<name>A0A813HP80_POLGL</name>
<feature type="region of interest" description="Disordered" evidence="1">
    <location>
        <begin position="209"/>
        <end position="237"/>
    </location>
</feature>
<evidence type="ECO:0000313" key="3">
    <source>
        <dbReference type="Proteomes" id="UP000654075"/>
    </source>
</evidence>
<sequence length="2100" mass="231272">MSRHLRAALSHALNERFPKAQGPSRLAGADRARELREGLRRVPPLELRFYVVWKITIKPDLSGIWVSEGVAGRYRLIDRFPNKTYSPSTCHLRRSPCLLSAIALYETERSRHGSPELPTIRVKVAGKEIAGRGLVVESGKLCTIAGPAEAMEENEMSVSVGECKVVFFRLDASCLRLERPALWKTVLALQPWPRVRDIISAYNGTETAAPIGDSSDELRPARAPPPPPVATSASKTTPGISQLLAGLTGVWPSMAGAGEVEDSSSEDEDGASGEEVAKRPEGRKKSGKEQKGKEEKQPDPLATILSAGLSGGNLSLQDILIARLLQDLNPKTAKKSIKKDSDGSDSGSDDDLDGSLLKKGLSHMRNLNRLKQRVKTRPRRIWRKFEDSVKEDLGIGPGEPWTLRSWSRRINWGKFKGLRRCMEMQISVYELLKAGAADVARAQTVQNIKALHQSVLSGGDWTTAWLLTGLTDPTQRREFAGDEGEMSAIASYLGAMAELKKKLKPAHGKLGDSSGSEAGHVAEGGGAAAEGARWQRVFVSVKVRAFCRSDGPLRECPLDGARKRVSEVLKAVPVSKYCVPVRGLGIVDTNIACDIEPDNVAMPESAGAMDPSPFLTTEQLEVRNNMRQILKDREAWENAPLPCHKVPPDLELRMAARLLDTSMAVLVESALLPRTVGGRILVGGLFGVPKSSGKIRLIFDRRPQNFAEERVNWSLLPSAAQLGRIVLPEGKVLRGSGSDLSNYYYNIAHRPEWVVHNAVGRPLTGEFVIKYGGDPNRVYYTCFRVLGMGDLNAVCFGQVIHENLLKQAQALSEEHCMRYGKNTPPYDLLQGVYIDDFLVTLQVERSLAHVPGEDSILMARAEQAYIDAGLPRSVEKDFRSELNFKAWGAEVRGGVGTSGGPRQVRRECWALTRHVIKFGWVCKKIMQQLLGIFASLLVYRREFFSVFHSIYSFCDKLPDSGWMRLPGTIRDELRAAAMLLPFLESDLRRPVGNTIWATDATPTAGGATETTVPPDLAEVLYTYSEQRGEHVRLDWTGLELPSERLAAPAVEIDQLVEALSWHTIHLDLPASPPPKCPPGWAQRWFPGTPSDRYGLELFSGSCRLTSAFRALGLPVLDPVELSMGGDVFSDFVEQLILSHEIAWVWSCPPSGSFSTRRDLDLGGPLRPKGRPEGEGKRRRLRERLHSAAYTVRLGSALQKVKSYLSSRGHRSLEQLASHPKQLDRILEEFVDSCYGEQESRQGTVEAILAVQRHCRVTRQALPCTWEACWSWRMLQPLQTRRPMPPSVLQAMVVVAFALGLSGTGRARTQWFVASVLWRVAFDGLLRPGEMLALTRQSVRLPDDLLSEDLPAVVIIESPKNRRHMGKRQFVLIKDLLTISWLRWICQHLKPAQRLFPGSRATMVKLFRLVNVILGLQDAGLTLASFRTGGATSHFQKEQNLGRFCENDFASFVRSWLKIPCCSPLPAFFDSTLGYPGEGPRDLRTRLEEIRQLDETILTDIGPWGGLTFTEAYRYREHAERASKWRRADPNHSSFSKYCKVRLLAGNQLLEPLPDLSEPPLGEFQMVAQRARPRSGQQIPASTNFSGRIMQAFCRTLVRLGLSFQQRVGRETGEDSAHAPSKAAGRDAAIFFAADGPSIVDLAQGLLGVAGIWREVYREKLLAGLHASVHLQDLSQLPLLSPEVTTGRQELQAPPEFRGFRINFKSSSSEPDQETWRPLAAFLGLSEAVPPRGFYDGVLRLRWGRDGFLFLVSSASPLAKQEGKALDSEAIKAAPRISLVAPGVSILFARAADVGRSCAALCSDVQRSCYAADLSFLNNCRVVRKYLPCTRAGSCEASNGQDQPAFVVPRQGGKGGICLYSQDVLRYPPSCDAAHADTRRLCACRRPLLAPALSAAPAAAPAAPPLSHRASSLSAKVLGGLLGMGAAEAAEGAGWKPGLRAQPYLPMPLAAFAPKTAAAAQQQRQQQLQQEQQQQHQHQQQQQQQQEQQQQQQQQQQEPQQRPGQPAAAAAVAPPVMLVLATGDRAEALRRGLETLRRARGFDPGRVLVSLACCGAQAVESRRLLEAHFADLLLDLRAESPDAPPQGGTRLLKYSARDTAQ</sequence>
<feature type="compositionally biased region" description="Basic and acidic residues" evidence="1">
    <location>
        <begin position="275"/>
        <end position="298"/>
    </location>
</feature>
<feature type="non-terminal residue" evidence="2">
    <location>
        <position position="2100"/>
    </location>
</feature>
<feature type="compositionally biased region" description="Acidic residues" evidence="1">
    <location>
        <begin position="259"/>
        <end position="272"/>
    </location>
</feature>
<dbReference type="OrthoDB" id="429411at2759"/>